<dbReference type="OrthoDB" id="3800276at2759"/>
<evidence type="ECO:0000256" key="2">
    <source>
        <dbReference type="SAM" id="MobiDB-lite"/>
    </source>
</evidence>
<accession>A0A6A6TN54</accession>
<proteinExistence type="predicted"/>
<sequence>MAGGGKAFSSDGGRIAPGQFPWAPNTRYTVVNNPDVEDISAASDSYDAANPPSYQSRNSSLIHENLGLQKELEKYRKREITWADMEAENARLKKELEQCRKREDSMLAVFLTNFEKEQELSQKQREIEKKETELQVKEERLELQEQAFDDCMHRMNFTGEVSNEDYARLDFEKTGDVQGRELTFAPMEDLSVNLHARGCNVRVNSWKMEVLRAHDYYKGWLNCAWAVSYQEAHQRGLASKEHVAHIYDTKDVRSPLIAGYNVGALFTWSALCYAQNKPDWDMRIDNRLWRTEQFFPPPYLSTLGPSGFWDEVKRGSERAKSNFLDQIMEERMR</sequence>
<dbReference type="AlphaFoldDB" id="A0A6A6TN54"/>
<feature type="region of interest" description="Disordered" evidence="2">
    <location>
        <begin position="1"/>
        <end position="21"/>
    </location>
</feature>
<dbReference type="EMBL" id="MU004300">
    <property type="protein sequence ID" value="KAF2660318.1"/>
    <property type="molecule type" value="Genomic_DNA"/>
</dbReference>
<evidence type="ECO:0000313" key="4">
    <source>
        <dbReference type="Proteomes" id="UP000799324"/>
    </source>
</evidence>
<reference evidence="3" key="1">
    <citation type="journal article" date="2020" name="Stud. Mycol.">
        <title>101 Dothideomycetes genomes: a test case for predicting lifestyles and emergence of pathogens.</title>
        <authorList>
            <person name="Haridas S."/>
            <person name="Albert R."/>
            <person name="Binder M."/>
            <person name="Bloem J."/>
            <person name="Labutti K."/>
            <person name="Salamov A."/>
            <person name="Andreopoulos B."/>
            <person name="Baker S."/>
            <person name="Barry K."/>
            <person name="Bills G."/>
            <person name="Bluhm B."/>
            <person name="Cannon C."/>
            <person name="Castanera R."/>
            <person name="Culley D."/>
            <person name="Daum C."/>
            <person name="Ezra D."/>
            <person name="Gonzalez J."/>
            <person name="Henrissat B."/>
            <person name="Kuo A."/>
            <person name="Liang C."/>
            <person name="Lipzen A."/>
            <person name="Lutzoni F."/>
            <person name="Magnuson J."/>
            <person name="Mondo S."/>
            <person name="Nolan M."/>
            <person name="Ohm R."/>
            <person name="Pangilinan J."/>
            <person name="Park H.-J."/>
            <person name="Ramirez L."/>
            <person name="Alfaro M."/>
            <person name="Sun H."/>
            <person name="Tritt A."/>
            <person name="Yoshinaga Y."/>
            <person name="Zwiers L.-H."/>
            <person name="Turgeon B."/>
            <person name="Goodwin S."/>
            <person name="Spatafora J."/>
            <person name="Crous P."/>
            <person name="Grigoriev I."/>
        </authorList>
    </citation>
    <scope>NUCLEOTIDE SEQUENCE</scope>
    <source>
        <strain evidence="3">CBS 122681</strain>
    </source>
</reference>
<protein>
    <submittedName>
        <fullName evidence="3">Uncharacterized protein</fullName>
    </submittedName>
</protein>
<gene>
    <name evidence="3" type="ORF">K491DRAFT_78129</name>
</gene>
<evidence type="ECO:0000256" key="1">
    <source>
        <dbReference type="SAM" id="Coils"/>
    </source>
</evidence>
<keyword evidence="4" id="KW-1185">Reference proteome</keyword>
<keyword evidence="1" id="KW-0175">Coiled coil</keyword>
<dbReference type="Proteomes" id="UP000799324">
    <property type="component" value="Unassembled WGS sequence"/>
</dbReference>
<evidence type="ECO:0000313" key="3">
    <source>
        <dbReference type="EMBL" id="KAF2660318.1"/>
    </source>
</evidence>
<name>A0A6A6TN54_9PLEO</name>
<feature type="coiled-coil region" evidence="1">
    <location>
        <begin position="58"/>
        <end position="147"/>
    </location>
</feature>
<organism evidence="3 4">
    <name type="scientific">Lophiostoma macrostomum CBS 122681</name>
    <dbReference type="NCBI Taxonomy" id="1314788"/>
    <lineage>
        <taxon>Eukaryota</taxon>
        <taxon>Fungi</taxon>
        <taxon>Dikarya</taxon>
        <taxon>Ascomycota</taxon>
        <taxon>Pezizomycotina</taxon>
        <taxon>Dothideomycetes</taxon>
        <taxon>Pleosporomycetidae</taxon>
        <taxon>Pleosporales</taxon>
        <taxon>Lophiostomataceae</taxon>
        <taxon>Lophiostoma</taxon>
    </lineage>
</organism>